<reference evidence="1 2" key="1">
    <citation type="submission" date="2017-09" db="EMBL/GenBank/DDBJ databases">
        <title>Genomics of the genus Arcobacter.</title>
        <authorList>
            <person name="Perez-Cataluna A."/>
            <person name="Figueras M.J."/>
            <person name="Salas-Masso N."/>
        </authorList>
    </citation>
    <scope>NUCLEOTIDE SEQUENCE [LARGE SCALE GENOMIC DNA]</scope>
    <source>
        <strain evidence="1 2">DSM 18005</strain>
    </source>
</reference>
<evidence type="ECO:0000313" key="2">
    <source>
        <dbReference type="Proteomes" id="UP000233248"/>
    </source>
</evidence>
<accession>A0A2N1J184</accession>
<keyword evidence="2" id="KW-1185">Reference proteome</keyword>
<name>A0A2N1J184_9BACT</name>
<dbReference type="EMBL" id="NXIF01000038">
    <property type="protein sequence ID" value="PKI80317.1"/>
    <property type="molecule type" value="Genomic_DNA"/>
</dbReference>
<gene>
    <name evidence="1" type="ORF">CP960_10235</name>
</gene>
<proteinExistence type="predicted"/>
<protein>
    <submittedName>
        <fullName evidence="1">Uncharacterized protein</fullName>
    </submittedName>
</protein>
<organism evidence="1 2">
    <name type="scientific">Malaciobacter halophilus</name>
    <dbReference type="NCBI Taxonomy" id="197482"/>
    <lineage>
        <taxon>Bacteria</taxon>
        <taxon>Pseudomonadati</taxon>
        <taxon>Campylobacterota</taxon>
        <taxon>Epsilonproteobacteria</taxon>
        <taxon>Campylobacterales</taxon>
        <taxon>Arcobacteraceae</taxon>
        <taxon>Malaciobacter</taxon>
    </lineage>
</organism>
<dbReference type="Proteomes" id="UP000233248">
    <property type="component" value="Unassembled WGS sequence"/>
</dbReference>
<evidence type="ECO:0000313" key="1">
    <source>
        <dbReference type="EMBL" id="PKI80317.1"/>
    </source>
</evidence>
<dbReference type="AlphaFoldDB" id="A0A2N1J184"/>
<sequence length="109" mass="12497">MVVGSNPTRRAIYPIYPKKSDFNKVKSVKITTYLQLFKEYLKTDSEFNRNAVIGTKEVIEELTAKEVANFNRGRSIIKDGISSQKDLIQVPFISQNQHLALVKAFDYLK</sequence>
<dbReference type="RefSeq" id="WP_162919047.1">
    <property type="nucleotide sequence ID" value="NZ_CP031218.1"/>
</dbReference>
<comment type="caution">
    <text evidence="1">The sequence shown here is derived from an EMBL/GenBank/DDBJ whole genome shotgun (WGS) entry which is preliminary data.</text>
</comment>